<evidence type="ECO:0000256" key="1">
    <source>
        <dbReference type="SAM" id="SignalP"/>
    </source>
</evidence>
<proteinExistence type="predicted"/>
<accession>A0AAV1JG35</accession>
<gene>
    <name evidence="2" type="ORF">LNINA_LOCUS7810</name>
</gene>
<sequence>MGLQGRIMLRIPWLVLLFSTSFGDLNETNSTETVSCYREHDYDDLDVRSVTGKWKIVELYLHMSKEGVTTYKSCPTVVIWEEDDFPRSTFGPSTENQQLHHVQAISAQFRHEYRHLRLLWDEAGQTLEYALYFRNDSAGYWQTFDVQNGTLAARPSYQQFTGTVQVLKAVNDHLVLNFCQEANANAPAQLYSVLFSRDPGQMARWEVEAVHSMLQTKKLSVASRRMVCGNGSDRAMYSVTFSILSCLFAFSLFQ</sequence>
<reference evidence="2 3" key="1">
    <citation type="submission" date="2023-11" db="EMBL/GenBank/DDBJ databases">
        <authorList>
            <person name="Okamura Y."/>
        </authorList>
    </citation>
    <scope>NUCLEOTIDE SEQUENCE [LARGE SCALE GENOMIC DNA]</scope>
</reference>
<organism evidence="2 3">
    <name type="scientific">Leptosia nina</name>
    <dbReference type="NCBI Taxonomy" id="320188"/>
    <lineage>
        <taxon>Eukaryota</taxon>
        <taxon>Metazoa</taxon>
        <taxon>Ecdysozoa</taxon>
        <taxon>Arthropoda</taxon>
        <taxon>Hexapoda</taxon>
        <taxon>Insecta</taxon>
        <taxon>Pterygota</taxon>
        <taxon>Neoptera</taxon>
        <taxon>Endopterygota</taxon>
        <taxon>Lepidoptera</taxon>
        <taxon>Glossata</taxon>
        <taxon>Ditrysia</taxon>
        <taxon>Papilionoidea</taxon>
        <taxon>Pieridae</taxon>
        <taxon>Pierinae</taxon>
        <taxon>Leptosia</taxon>
    </lineage>
</organism>
<dbReference type="EMBL" id="CAVLEF010000010">
    <property type="protein sequence ID" value="CAK1548421.1"/>
    <property type="molecule type" value="Genomic_DNA"/>
</dbReference>
<feature type="signal peptide" evidence="1">
    <location>
        <begin position="1"/>
        <end position="23"/>
    </location>
</feature>
<feature type="chain" id="PRO_5043337236" evidence="1">
    <location>
        <begin position="24"/>
        <end position="254"/>
    </location>
</feature>
<protein>
    <submittedName>
        <fullName evidence="2">Uncharacterized protein</fullName>
    </submittedName>
</protein>
<evidence type="ECO:0000313" key="3">
    <source>
        <dbReference type="Proteomes" id="UP001497472"/>
    </source>
</evidence>
<name>A0AAV1JG35_9NEOP</name>
<keyword evidence="3" id="KW-1185">Reference proteome</keyword>
<dbReference type="AlphaFoldDB" id="A0AAV1JG35"/>
<comment type="caution">
    <text evidence="2">The sequence shown here is derived from an EMBL/GenBank/DDBJ whole genome shotgun (WGS) entry which is preliminary data.</text>
</comment>
<evidence type="ECO:0000313" key="2">
    <source>
        <dbReference type="EMBL" id="CAK1548421.1"/>
    </source>
</evidence>
<dbReference type="Proteomes" id="UP001497472">
    <property type="component" value="Unassembled WGS sequence"/>
</dbReference>
<keyword evidence="1" id="KW-0732">Signal</keyword>